<keyword evidence="14" id="KW-1185">Reference proteome</keyword>
<dbReference type="SMART" id="SM00387">
    <property type="entry name" value="HATPase_c"/>
    <property type="match status" value="1"/>
</dbReference>
<dbReference type="Gene3D" id="3.30.450.40">
    <property type="match status" value="1"/>
</dbReference>
<dbReference type="SUPFAM" id="SSF55785">
    <property type="entry name" value="PYP-like sensor domain (PAS domain)"/>
    <property type="match status" value="1"/>
</dbReference>
<dbReference type="InterPro" id="IPR029016">
    <property type="entry name" value="GAF-like_dom_sf"/>
</dbReference>
<dbReference type="Gene3D" id="3.30.565.10">
    <property type="entry name" value="Histidine kinase-like ATPase, C-terminal domain"/>
    <property type="match status" value="1"/>
</dbReference>
<comment type="similarity">
    <text evidence="2">In the N-terminal section; belongs to the phytochrome family.</text>
</comment>
<keyword evidence="9" id="KW-0157">Chromophore</keyword>
<dbReference type="SMART" id="SM00065">
    <property type="entry name" value="GAF"/>
    <property type="match status" value="1"/>
</dbReference>
<dbReference type="PRINTS" id="PR01033">
    <property type="entry name" value="PHYTOCHROME"/>
</dbReference>
<dbReference type="InterPro" id="IPR043150">
    <property type="entry name" value="Phytochrome_PHY_sf"/>
</dbReference>
<evidence type="ECO:0000256" key="4">
    <source>
        <dbReference type="ARBA" id="ARBA00022543"/>
    </source>
</evidence>
<dbReference type="Gene3D" id="3.30.450.270">
    <property type="match status" value="1"/>
</dbReference>
<evidence type="ECO:0000256" key="1">
    <source>
        <dbReference type="ARBA" id="ARBA00000085"/>
    </source>
</evidence>
<dbReference type="GO" id="GO:0009881">
    <property type="term" value="F:photoreceptor activity"/>
    <property type="evidence" value="ECO:0007669"/>
    <property type="project" value="UniProtKB-KW"/>
</dbReference>
<evidence type="ECO:0000259" key="12">
    <source>
        <dbReference type="PROSITE" id="PS50109"/>
    </source>
</evidence>
<dbReference type="RefSeq" id="WP_104709417.1">
    <property type="nucleotide sequence ID" value="NZ_PTRA01000001.1"/>
</dbReference>
<dbReference type="InterPro" id="IPR013654">
    <property type="entry name" value="PAS_2"/>
</dbReference>
<dbReference type="PROSITE" id="PS50046">
    <property type="entry name" value="PHYTOCHROME_2"/>
    <property type="match status" value="1"/>
</dbReference>
<evidence type="ECO:0000313" key="14">
    <source>
        <dbReference type="Proteomes" id="UP000239590"/>
    </source>
</evidence>
<dbReference type="GO" id="GO:0000156">
    <property type="term" value="F:phosphorelay response regulator activity"/>
    <property type="evidence" value="ECO:0007669"/>
    <property type="project" value="TreeGrafter"/>
</dbReference>
<dbReference type="InterPro" id="IPR003661">
    <property type="entry name" value="HisK_dim/P_dom"/>
</dbReference>
<dbReference type="SMART" id="SM00388">
    <property type="entry name" value="HisKA"/>
    <property type="match status" value="1"/>
</dbReference>
<feature type="domain" description="Phytochrome chromophore attachment site" evidence="11">
    <location>
        <begin position="143"/>
        <end position="302"/>
    </location>
</feature>
<keyword evidence="5" id="KW-0597">Phosphoprotein</keyword>
<dbReference type="InterPro" id="IPR035965">
    <property type="entry name" value="PAS-like_dom_sf"/>
</dbReference>
<evidence type="ECO:0000256" key="2">
    <source>
        <dbReference type="ARBA" id="ARBA00006402"/>
    </source>
</evidence>
<name>A0A2S7IKB0_9BACT</name>
<evidence type="ECO:0000313" key="13">
    <source>
        <dbReference type="EMBL" id="PQA58164.1"/>
    </source>
</evidence>
<dbReference type="Gene3D" id="3.30.450.20">
    <property type="entry name" value="PAS domain"/>
    <property type="match status" value="1"/>
</dbReference>
<dbReference type="InterPro" id="IPR001294">
    <property type="entry name" value="Phytochrome"/>
</dbReference>
<dbReference type="Pfam" id="PF02518">
    <property type="entry name" value="HATPase_c"/>
    <property type="match status" value="1"/>
</dbReference>
<comment type="caution">
    <text evidence="13">The sequence shown here is derived from an EMBL/GenBank/DDBJ whole genome shotgun (WGS) entry which is preliminary data.</text>
</comment>
<accession>A0A2S7IKB0</accession>
<keyword evidence="10" id="KW-0675">Receptor</keyword>
<evidence type="ECO:0000256" key="10">
    <source>
        <dbReference type="ARBA" id="ARBA00023170"/>
    </source>
</evidence>
<evidence type="ECO:0000256" key="7">
    <source>
        <dbReference type="ARBA" id="ARBA00022679"/>
    </source>
</evidence>
<dbReference type="GO" id="GO:0000155">
    <property type="term" value="F:phosphorelay sensor kinase activity"/>
    <property type="evidence" value="ECO:0007669"/>
    <property type="project" value="InterPro"/>
</dbReference>
<dbReference type="InterPro" id="IPR005467">
    <property type="entry name" value="His_kinase_dom"/>
</dbReference>
<dbReference type="PANTHER" id="PTHR42878">
    <property type="entry name" value="TWO-COMPONENT HISTIDINE KINASE"/>
    <property type="match status" value="1"/>
</dbReference>
<keyword evidence="8 13" id="KW-0418">Kinase</keyword>
<gene>
    <name evidence="13" type="ORF">C5O19_00330</name>
</gene>
<dbReference type="InterPro" id="IPR003594">
    <property type="entry name" value="HATPase_dom"/>
</dbReference>
<evidence type="ECO:0000256" key="6">
    <source>
        <dbReference type="ARBA" id="ARBA00022606"/>
    </source>
</evidence>
<dbReference type="Pfam" id="PF00360">
    <property type="entry name" value="PHY"/>
    <property type="match status" value="1"/>
</dbReference>
<dbReference type="Pfam" id="PF01590">
    <property type="entry name" value="GAF"/>
    <property type="match status" value="1"/>
</dbReference>
<keyword evidence="4" id="KW-0600">Photoreceptor protein</keyword>
<feature type="domain" description="Histidine kinase" evidence="12">
    <location>
        <begin position="529"/>
        <end position="742"/>
    </location>
</feature>
<dbReference type="InterPro" id="IPR016132">
    <property type="entry name" value="Phyto_chromo_attachment"/>
</dbReference>
<dbReference type="GO" id="GO:0030295">
    <property type="term" value="F:protein kinase activator activity"/>
    <property type="evidence" value="ECO:0007669"/>
    <property type="project" value="TreeGrafter"/>
</dbReference>
<dbReference type="FunFam" id="3.30.565.10:FF:000006">
    <property type="entry name" value="Sensor histidine kinase WalK"/>
    <property type="match status" value="1"/>
</dbReference>
<dbReference type="SUPFAM" id="SSF55781">
    <property type="entry name" value="GAF domain-like"/>
    <property type="match status" value="2"/>
</dbReference>
<dbReference type="Gene3D" id="1.10.287.130">
    <property type="match status" value="1"/>
</dbReference>
<proteinExistence type="inferred from homology"/>
<dbReference type="GO" id="GO:0006355">
    <property type="term" value="P:regulation of DNA-templated transcription"/>
    <property type="evidence" value="ECO:0007669"/>
    <property type="project" value="InterPro"/>
</dbReference>
<evidence type="ECO:0000256" key="3">
    <source>
        <dbReference type="ARBA" id="ARBA00012438"/>
    </source>
</evidence>
<dbReference type="Proteomes" id="UP000239590">
    <property type="component" value="Unassembled WGS sequence"/>
</dbReference>
<dbReference type="EC" id="2.7.13.3" evidence="3"/>
<dbReference type="CDD" id="cd00082">
    <property type="entry name" value="HisKA"/>
    <property type="match status" value="1"/>
</dbReference>
<sequence length="742" mass="84961">MQEIDIQACDREPIRHLGKIQAHGYLLSVDAQTFLIRQCSSNLSVFYPDNLSQVIGLPLEKLQMGDLSGQEITQLIQFALKQSSLETLNPFSVRVQERDYHLIIQRQDDIYLLEFELKDEALFPSTLQNLVSRVMTNLQQSKTIQELLEKVAAEIKLITRYDRVMIYRFDEEWNGEVVAEAKDKDLEPFLGLHYPASDIPSQARELYKINLVRTIVDASERAVSIYPATDNQTGNPLDLTHSVLRAVSPVHIEYLKNMGVRSSMSFSLLYKGELWGLISCHHYQGPRLVDYTARMSGKVISQLLSAALEFRKDEEDLTLVNKLWRSEQTLFEQMQRDWNVVQGLIKMETTAMDITSASGMALLYEGKLYTLGNTPNEAFIRQLIEWLKHTKIDTIFHTHQLPRLFGPAEAHRAEASGVMAIVISRQLEEYVIWFKPEVIQQVSWGGNPDEKPVVAEASGQLRLSPRKSFAKWTQIVRSTSDVWRQAEINTALKLREDILQILSQRANQIRILNEQLKLAYEELDTFSYTVSHDLRTPLASIKTYAEVLLIDYSDRLDEEMLPLFEKIVSASNRMGDLIREILHYARSGRTELSAEPIEMRELLYSLKDELLVSEKGTPITIEIEETPSLKGDKTMITQVFSNLLSNAIKYTRPVAKPHIVVKGVKNADEIIYSVTDNGIGIDMKQGGKVFDLFKRLDNARKFEGHGVGLAIVKRIMQRHHGRVWFYSEPFKETTFYVAIPTH</sequence>
<dbReference type="Pfam" id="PF08446">
    <property type="entry name" value="PAS_2"/>
    <property type="match status" value="1"/>
</dbReference>
<dbReference type="InterPro" id="IPR050351">
    <property type="entry name" value="BphY/WalK/GraS-like"/>
</dbReference>
<dbReference type="AlphaFoldDB" id="A0A2S7IKB0"/>
<dbReference type="PROSITE" id="PS50109">
    <property type="entry name" value="HIS_KIN"/>
    <property type="match status" value="1"/>
</dbReference>
<keyword evidence="6" id="KW-0716">Sensory transduction</keyword>
<evidence type="ECO:0000256" key="8">
    <source>
        <dbReference type="ARBA" id="ARBA00022777"/>
    </source>
</evidence>
<evidence type="ECO:0000259" key="11">
    <source>
        <dbReference type="PROSITE" id="PS50046"/>
    </source>
</evidence>
<dbReference type="InterPro" id="IPR036890">
    <property type="entry name" value="HATPase_C_sf"/>
</dbReference>
<evidence type="ECO:0000256" key="5">
    <source>
        <dbReference type="ARBA" id="ARBA00022553"/>
    </source>
</evidence>
<evidence type="ECO:0000256" key="9">
    <source>
        <dbReference type="ARBA" id="ARBA00022991"/>
    </source>
</evidence>
<dbReference type="GO" id="GO:0009584">
    <property type="term" value="P:detection of visible light"/>
    <property type="evidence" value="ECO:0007669"/>
    <property type="project" value="InterPro"/>
</dbReference>
<dbReference type="Pfam" id="PF00512">
    <property type="entry name" value="HisKA"/>
    <property type="match status" value="1"/>
</dbReference>
<organism evidence="13 14">
    <name type="scientific">Siphonobacter curvatus</name>
    <dbReference type="NCBI Taxonomy" id="2094562"/>
    <lineage>
        <taxon>Bacteria</taxon>
        <taxon>Pseudomonadati</taxon>
        <taxon>Bacteroidota</taxon>
        <taxon>Cytophagia</taxon>
        <taxon>Cytophagales</taxon>
        <taxon>Cytophagaceae</taxon>
        <taxon>Siphonobacter</taxon>
    </lineage>
</organism>
<dbReference type="GO" id="GO:0007234">
    <property type="term" value="P:osmosensory signaling via phosphorelay pathway"/>
    <property type="evidence" value="ECO:0007669"/>
    <property type="project" value="TreeGrafter"/>
</dbReference>
<comment type="catalytic activity">
    <reaction evidence="1">
        <text>ATP + protein L-histidine = ADP + protein N-phospho-L-histidine.</text>
        <dbReference type="EC" id="2.7.13.3"/>
    </reaction>
</comment>
<dbReference type="OrthoDB" id="9766459at2"/>
<dbReference type="PANTHER" id="PTHR42878:SF15">
    <property type="entry name" value="BACTERIOPHYTOCHROME"/>
    <property type="match status" value="1"/>
</dbReference>
<keyword evidence="7" id="KW-0808">Transferase</keyword>
<dbReference type="InterPro" id="IPR013515">
    <property type="entry name" value="Phytochrome_cen-reg"/>
</dbReference>
<reference evidence="14" key="1">
    <citation type="submission" date="2018-02" db="EMBL/GenBank/DDBJ databases">
        <title>Genome sequencing of Solimonas sp. HR-BB.</title>
        <authorList>
            <person name="Lee Y."/>
            <person name="Jeon C.O."/>
        </authorList>
    </citation>
    <scope>NUCLEOTIDE SEQUENCE [LARGE SCALE GENOMIC DNA]</scope>
    <source>
        <strain evidence="14">HR-U</strain>
    </source>
</reference>
<dbReference type="SUPFAM" id="SSF47384">
    <property type="entry name" value="Homodimeric domain of signal transducing histidine kinase"/>
    <property type="match status" value="1"/>
</dbReference>
<dbReference type="EMBL" id="PTRA01000001">
    <property type="protein sequence ID" value="PQA58164.1"/>
    <property type="molecule type" value="Genomic_DNA"/>
</dbReference>
<dbReference type="InterPro" id="IPR036097">
    <property type="entry name" value="HisK_dim/P_sf"/>
</dbReference>
<protein>
    <recommendedName>
        <fullName evidence="3">histidine kinase</fullName>
        <ecNumber evidence="3">2.7.13.3</ecNumber>
    </recommendedName>
</protein>
<dbReference type="SUPFAM" id="SSF55874">
    <property type="entry name" value="ATPase domain of HSP90 chaperone/DNA topoisomerase II/histidine kinase"/>
    <property type="match status" value="1"/>
</dbReference>
<dbReference type="InterPro" id="IPR003018">
    <property type="entry name" value="GAF"/>
</dbReference>